<sequence>MKRVIIEIILSVIFYTLLAWVLSGAAQMFRAIVQFEETDWSQGGEFYFTFNLIPFFILGLFSIFYAFYSFKTRSTNKRTLKWMFTSMTEYSEGDERESIITSKATRAGYYTYGVTVPIFMIILVFSPFFNEHFPSYPFYTLAAILNISTIVYGVVWVREYRK</sequence>
<evidence type="ECO:0000256" key="1">
    <source>
        <dbReference type="SAM" id="Phobius"/>
    </source>
</evidence>
<keyword evidence="1" id="KW-1133">Transmembrane helix</keyword>
<evidence type="ECO:0000313" key="3">
    <source>
        <dbReference type="Proteomes" id="UP000031972"/>
    </source>
</evidence>
<feature type="transmembrane region" description="Helical" evidence="1">
    <location>
        <begin position="46"/>
        <end position="68"/>
    </location>
</feature>
<gene>
    <name evidence="2" type="ORF">KR50_09050</name>
</gene>
<dbReference type="RefSeq" id="WP_041055349.1">
    <property type="nucleotide sequence ID" value="NZ_JXRR01000008.1"/>
</dbReference>
<reference evidence="2 3" key="1">
    <citation type="submission" date="2015-01" db="EMBL/GenBank/DDBJ databases">
        <title>Jeotgalibacillus campisalis genome sequencing.</title>
        <authorList>
            <person name="Goh K.M."/>
            <person name="Chan K.-G."/>
            <person name="Yaakop A.S."/>
            <person name="Ee R."/>
            <person name="Gan H.M."/>
            <person name="Chan C.S."/>
        </authorList>
    </citation>
    <scope>NUCLEOTIDE SEQUENCE [LARGE SCALE GENOMIC DNA]</scope>
    <source>
        <strain evidence="2 3">SF-57</strain>
    </source>
</reference>
<feature type="transmembrane region" description="Helical" evidence="1">
    <location>
        <begin position="109"/>
        <end position="130"/>
    </location>
</feature>
<keyword evidence="1" id="KW-0472">Membrane</keyword>
<evidence type="ECO:0000313" key="2">
    <source>
        <dbReference type="EMBL" id="KIL51024.1"/>
    </source>
</evidence>
<keyword evidence="3" id="KW-1185">Reference proteome</keyword>
<dbReference type="EMBL" id="JXRR01000008">
    <property type="protein sequence ID" value="KIL51024.1"/>
    <property type="molecule type" value="Genomic_DNA"/>
</dbReference>
<keyword evidence="1" id="KW-0812">Transmembrane</keyword>
<dbReference type="AlphaFoldDB" id="A0A0C2SAS3"/>
<feature type="transmembrane region" description="Helical" evidence="1">
    <location>
        <begin position="136"/>
        <end position="157"/>
    </location>
</feature>
<organism evidence="2 3">
    <name type="scientific">Jeotgalibacillus campisalis</name>
    <dbReference type="NCBI Taxonomy" id="220754"/>
    <lineage>
        <taxon>Bacteria</taxon>
        <taxon>Bacillati</taxon>
        <taxon>Bacillota</taxon>
        <taxon>Bacilli</taxon>
        <taxon>Bacillales</taxon>
        <taxon>Caryophanaceae</taxon>
        <taxon>Jeotgalibacillus</taxon>
    </lineage>
</organism>
<dbReference type="Proteomes" id="UP000031972">
    <property type="component" value="Unassembled WGS sequence"/>
</dbReference>
<dbReference type="PATRIC" id="fig|220754.4.peg.925"/>
<accession>A0A0C2SAS3</accession>
<feature type="transmembrane region" description="Helical" evidence="1">
    <location>
        <begin position="5"/>
        <end position="26"/>
    </location>
</feature>
<name>A0A0C2SAS3_9BACL</name>
<proteinExistence type="predicted"/>
<dbReference type="OrthoDB" id="2449996at2"/>
<protein>
    <submittedName>
        <fullName evidence="2">Uncharacterized protein</fullName>
    </submittedName>
</protein>
<comment type="caution">
    <text evidence="2">The sequence shown here is derived from an EMBL/GenBank/DDBJ whole genome shotgun (WGS) entry which is preliminary data.</text>
</comment>